<accession>A0ABY4SLD1</accession>
<geneLocation type="plasmid" evidence="1 2">
    <name>A</name>
</geneLocation>
<dbReference type="Gene3D" id="3.40.50.300">
    <property type="entry name" value="P-loop containing nucleotide triphosphate hydrolases"/>
    <property type="match status" value="1"/>
</dbReference>
<reference evidence="1" key="1">
    <citation type="submission" date="2022-05" db="EMBL/GenBank/DDBJ databases">
        <title>An RpoN-dependent PEP-CTERM gene is involved in floc formation of an Aquincola tertiaricarbonis strain.</title>
        <authorList>
            <person name="Qiu D."/>
            <person name="Xia M."/>
        </authorList>
    </citation>
    <scope>NUCLEOTIDE SEQUENCE</scope>
    <source>
        <strain evidence="1">RN12</strain>
        <plasmid evidence="1">A</plasmid>
    </source>
</reference>
<dbReference type="SUPFAM" id="SSF52540">
    <property type="entry name" value="P-loop containing nucleoside triphosphate hydrolases"/>
    <property type="match status" value="1"/>
</dbReference>
<evidence type="ECO:0000313" key="2">
    <source>
        <dbReference type="Proteomes" id="UP001056201"/>
    </source>
</evidence>
<dbReference type="RefSeq" id="WP_250200161.1">
    <property type="nucleotide sequence ID" value="NZ_CP097637.1"/>
</dbReference>
<keyword evidence="2" id="KW-1185">Reference proteome</keyword>
<dbReference type="NCBIfam" id="NF041292">
    <property type="entry name" value="StbB"/>
    <property type="match status" value="1"/>
</dbReference>
<evidence type="ECO:0008006" key="3">
    <source>
        <dbReference type="Google" id="ProtNLM"/>
    </source>
</evidence>
<evidence type="ECO:0000313" key="1">
    <source>
        <dbReference type="EMBL" id="URI11969.1"/>
    </source>
</evidence>
<dbReference type="Proteomes" id="UP001056201">
    <property type="component" value="Plasmid A"/>
</dbReference>
<organism evidence="1 2">
    <name type="scientific">Aquincola tertiaricarbonis</name>
    <dbReference type="NCBI Taxonomy" id="391953"/>
    <lineage>
        <taxon>Bacteria</taxon>
        <taxon>Pseudomonadati</taxon>
        <taxon>Pseudomonadota</taxon>
        <taxon>Betaproteobacteria</taxon>
        <taxon>Burkholderiales</taxon>
        <taxon>Sphaerotilaceae</taxon>
        <taxon>Aquincola</taxon>
    </lineage>
</organism>
<proteinExistence type="predicted"/>
<dbReference type="EMBL" id="CP097637">
    <property type="protein sequence ID" value="URI11969.1"/>
    <property type="molecule type" value="Genomic_DNA"/>
</dbReference>
<dbReference type="InterPro" id="IPR047985">
    <property type="entry name" value="StbB-like"/>
</dbReference>
<sequence>MKIAVMNFSGNVGKTTIAKYLLQPRLQDARYLAVETINADGSDGAAMKGSQYGEIIDSLRLLSGDVVIDVGASNVETFVELMQDYMGSHEEFDYFVIPAVQAPKQQRDTIATIDALNEIGVEPEKIRVVFNMMERGDDPARVFSGLFDLHRRDHSFVLRPEAVVTRSEIWARLKDAKRSLADIAADTTDLKGALTRADDPYEKLRLSQEISNRGLAQGVNKQLDGVFRALFH</sequence>
<keyword evidence="1" id="KW-0614">Plasmid</keyword>
<dbReference type="InterPro" id="IPR027417">
    <property type="entry name" value="P-loop_NTPase"/>
</dbReference>
<name>A0ABY4SLD1_AQUTE</name>
<protein>
    <recommendedName>
        <fullName evidence="3">Plasmid stabilization protein</fullName>
    </recommendedName>
</protein>
<gene>
    <name evidence="1" type="ORF">MW290_32260</name>
</gene>